<dbReference type="AlphaFoldDB" id="A0AAW4W524"/>
<dbReference type="SMART" id="SM00448">
    <property type="entry name" value="REC"/>
    <property type="match status" value="1"/>
</dbReference>
<evidence type="ECO:0000259" key="6">
    <source>
        <dbReference type="PROSITE" id="PS50887"/>
    </source>
</evidence>
<dbReference type="SMART" id="SM00052">
    <property type="entry name" value="EAL"/>
    <property type="match status" value="1"/>
</dbReference>
<dbReference type="InterPro" id="IPR001633">
    <property type="entry name" value="EAL_dom"/>
</dbReference>
<comment type="function">
    <text evidence="2">May play the central regulatory role in sporulation. It may be an element of the effector pathway responsible for the activation of sporulation genes in response to nutritional stress. Spo0A may act in concert with spo0H (a sigma factor) to control the expression of some genes that are critical to the sporulation process.</text>
</comment>
<dbReference type="RefSeq" id="WP_227588279.1">
    <property type="nucleotide sequence ID" value="NZ_JAJEQQ010000001.1"/>
</dbReference>
<dbReference type="Gene3D" id="3.40.50.2300">
    <property type="match status" value="1"/>
</dbReference>
<evidence type="ECO:0000313" key="7">
    <source>
        <dbReference type="EMBL" id="MCC2226242.1"/>
    </source>
</evidence>
<dbReference type="SUPFAM" id="SSF55073">
    <property type="entry name" value="Nucleotide cyclase"/>
    <property type="match status" value="1"/>
</dbReference>
<dbReference type="PROSITE" id="PS50110">
    <property type="entry name" value="RESPONSE_REGULATORY"/>
    <property type="match status" value="1"/>
</dbReference>
<evidence type="ECO:0000259" key="5">
    <source>
        <dbReference type="PROSITE" id="PS50883"/>
    </source>
</evidence>
<keyword evidence="8" id="KW-1185">Reference proteome</keyword>
<dbReference type="InterPro" id="IPR035919">
    <property type="entry name" value="EAL_sf"/>
</dbReference>
<organism evidence="7 8">
    <name type="scientific">Blautia fusiformis</name>
    <dbReference type="NCBI Taxonomy" id="2881264"/>
    <lineage>
        <taxon>Bacteria</taxon>
        <taxon>Bacillati</taxon>
        <taxon>Bacillota</taxon>
        <taxon>Clostridia</taxon>
        <taxon>Lachnospirales</taxon>
        <taxon>Lachnospiraceae</taxon>
        <taxon>Blautia</taxon>
    </lineage>
</organism>
<feature type="domain" description="GGDEF" evidence="6">
    <location>
        <begin position="416"/>
        <end position="542"/>
    </location>
</feature>
<evidence type="ECO:0000259" key="4">
    <source>
        <dbReference type="PROSITE" id="PS50110"/>
    </source>
</evidence>
<protein>
    <recommendedName>
        <fullName evidence="1">Stage 0 sporulation protein A homolog</fullName>
    </recommendedName>
</protein>
<comment type="caution">
    <text evidence="7">The sequence shown here is derived from an EMBL/GenBank/DDBJ whole genome shotgun (WGS) entry which is preliminary data.</text>
</comment>
<evidence type="ECO:0000256" key="2">
    <source>
        <dbReference type="ARBA" id="ARBA00024867"/>
    </source>
</evidence>
<dbReference type="InterPro" id="IPR001789">
    <property type="entry name" value="Sig_transdc_resp-reg_receiver"/>
</dbReference>
<accession>A0AAW4W524</accession>
<dbReference type="PANTHER" id="PTHR33121:SF79">
    <property type="entry name" value="CYCLIC DI-GMP PHOSPHODIESTERASE PDED-RELATED"/>
    <property type="match status" value="1"/>
</dbReference>
<dbReference type="Gene3D" id="3.20.20.450">
    <property type="entry name" value="EAL domain"/>
    <property type="match status" value="1"/>
</dbReference>
<dbReference type="InterPro" id="IPR000160">
    <property type="entry name" value="GGDEF_dom"/>
</dbReference>
<dbReference type="GO" id="GO:0000160">
    <property type="term" value="P:phosphorelay signal transduction system"/>
    <property type="evidence" value="ECO:0007669"/>
    <property type="project" value="InterPro"/>
</dbReference>
<dbReference type="InterPro" id="IPR043128">
    <property type="entry name" value="Rev_trsase/Diguanyl_cyclase"/>
</dbReference>
<dbReference type="SUPFAM" id="SSF52172">
    <property type="entry name" value="CheY-like"/>
    <property type="match status" value="1"/>
</dbReference>
<gene>
    <name evidence="7" type="ORF">LKD40_00195</name>
</gene>
<reference evidence="7 8" key="1">
    <citation type="submission" date="2021-10" db="EMBL/GenBank/DDBJ databases">
        <title>Anaerobic single-cell dispensing facilitates the cultivation of human gut bacteria.</title>
        <authorList>
            <person name="Afrizal A."/>
        </authorList>
    </citation>
    <scope>NUCLEOTIDE SEQUENCE [LARGE SCALE GENOMIC DNA]</scope>
    <source>
        <strain evidence="7 8">CLA-AA-H217</strain>
    </source>
</reference>
<proteinExistence type="predicted"/>
<dbReference type="NCBIfam" id="TIGR00254">
    <property type="entry name" value="GGDEF"/>
    <property type="match status" value="1"/>
</dbReference>
<dbReference type="InterPro" id="IPR011006">
    <property type="entry name" value="CheY-like_superfamily"/>
</dbReference>
<evidence type="ECO:0000313" key="8">
    <source>
        <dbReference type="Proteomes" id="UP001198612"/>
    </source>
</evidence>
<sequence length="808" mass="92702">MGKNASGMYVIDEDYKIISYNLAAREIYPQLKRGEKCYHCLRNRETPCEICPVVNGIKGPKNYLEPGRNILRSVDAVEIPLESGGTGHALVFSDTETNDEISSGMMENPILMGIINVLGKNFINIYSVDRETHKVQVCRFQGQSGAYVEEGLRRDESYEKIMDIYIESSVAAEDRIRMHQMMDFEKICQRLTRIPQLMVHYRVRRSNGRIEYFYVKCARVGTAEDFQAVVFAFANEDMDVRYSEMEAVLEPGGTASGRKLLIVVNDETDRKALTEHLEGSFEVITAMNEAEGMKRLSENYKTLSAILLDMSVPVCDEFQFLELIRDDVMLTSVPVIIITGSNRLEDEVRCLELGAVDFVRKPYNVRILKSKINNVIKLRESVMVLSALEYDDLTGLYIRQAFFHHAKTLMRFNTNQDFHVVVADIKNFKWINGTYGEKTGDQVLTYLGDTYRNQVRYGTVGRYGGDQFVAIIYGKKEIRRADMEKFIHRVESGAPIPNLVVNYGVYENVDKTLPFTLICDRAFLAMKSIRDDYEHQIAFYDDEMRQRHIRNGQMENAFVEAIRNEEFVVYLQPKYSVETEEIVGAEALVRWKRAEGTMVSPGEFIPLFEKDGLIVRLDEYVFRKVCSIQGERIRSGKKILPISVNLSRASIHYDNMICRYVKIVEENGIPFSSVPIELTETAALYNDRISKLIEKMVDAGFELHMDDFGSGYSSMTSLNQLLFDTLKLDKSLIDYIENFRGQQVIRHTISLAHSLGMKVLAEGVEKEKQVEILRSLSCDEIQGFYYARPLPWENFETKVIRAKEACKK</sequence>
<keyword evidence="3" id="KW-0597">Phosphoprotein</keyword>
<dbReference type="InterPro" id="IPR029787">
    <property type="entry name" value="Nucleotide_cyclase"/>
</dbReference>
<feature type="modified residue" description="4-aspartylphosphate" evidence="3">
    <location>
        <position position="309"/>
    </location>
</feature>
<dbReference type="EMBL" id="JAJEQQ010000001">
    <property type="protein sequence ID" value="MCC2226242.1"/>
    <property type="molecule type" value="Genomic_DNA"/>
</dbReference>
<evidence type="ECO:0000256" key="1">
    <source>
        <dbReference type="ARBA" id="ARBA00018672"/>
    </source>
</evidence>
<dbReference type="Gene3D" id="3.30.70.270">
    <property type="match status" value="1"/>
</dbReference>
<feature type="domain" description="EAL" evidence="5">
    <location>
        <begin position="551"/>
        <end position="803"/>
    </location>
</feature>
<dbReference type="Pfam" id="PF00563">
    <property type="entry name" value="EAL"/>
    <property type="match status" value="1"/>
</dbReference>
<dbReference type="PROSITE" id="PS50887">
    <property type="entry name" value="GGDEF"/>
    <property type="match status" value="1"/>
</dbReference>
<name>A0AAW4W524_9FIRM</name>
<dbReference type="PROSITE" id="PS50883">
    <property type="entry name" value="EAL"/>
    <property type="match status" value="1"/>
</dbReference>
<dbReference type="Proteomes" id="UP001198612">
    <property type="component" value="Unassembled WGS sequence"/>
</dbReference>
<feature type="domain" description="Response regulatory" evidence="4">
    <location>
        <begin position="259"/>
        <end position="376"/>
    </location>
</feature>
<dbReference type="CDD" id="cd01948">
    <property type="entry name" value="EAL"/>
    <property type="match status" value="1"/>
</dbReference>
<dbReference type="CDD" id="cd01949">
    <property type="entry name" value="GGDEF"/>
    <property type="match status" value="1"/>
</dbReference>
<evidence type="ECO:0000256" key="3">
    <source>
        <dbReference type="PROSITE-ProRule" id="PRU00169"/>
    </source>
</evidence>
<dbReference type="Pfam" id="PF00072">
    <property type="entry name" value="Response_reg"/>
    <property type="match status" value="1"/>
</dbReference>
<dbReference type="Pfam" id="PF00990">
    <property type="entry name" value="GGDEF"/>
    <property type="match status" value="1"/>
</dbReference>
<dbReference type="PANTHER" id="PTHR33121">
    <property type="entry name" value="CYCLIC DI-GMP PHOSPHODIESTERASE PDEF"/>
    <property type="match status" value="1"/>
</dbReference>
<dbReference type="CDD" id="cd00156">
    <property type="entry name" value="REC"/>
    <property type="match status" value="1"/>
</dbReference>
<dbReference type="SUPFAM" id="SSF141868">
    <property type="entry name" value="EAL domain-like"/>
    <property type="match status" value="1"/>
</dbReference>
<dbReference type="SMART" id="SM00267">
    <property type="entry name" value="GGDEF"/>
    <property type="match status" value="1"/>
</dbReference>
<dbReference type="GO" id="GO:0071111">
    <property type="term" value="F:cyclic-guanylate-specific phosphodiesterase activity"/>
    <property type="evidence" value="ECO:0007669"/>
    <property type="project" value="InterPro"/>
</dbReference>
<dbReference type="InterPro" id="IPR050706">
    <property type="entry name" value="Cyclic-di-GMP_PDE-like"/>
</dbReference>